<comment type="subunit">
    <text evidence="1">Component of the CIA complex.</text>
</comment>
<gene>
    <name evidence="2" type="ORF">Ciccas_005757</name>
</gene>
<keyword evidence="1" id="KW-0227">DNA damage</keyword>
<dbReference type="GO" id="GO:0005819">
    <property type="term" value="C:spindle"/>
    <property type="evidence" value="ECO:0007669"/>
    <property type="project" value="UniProtKB-SubCell"/>
</dbReference>
<dbReference type="AlphaFoldDB" id="A0ABD2Q7R4"/>
<dbReference type="InterPro" id="IPR039920">
    <property type="entry name" value="MMS19"/>
</dbReference>
<dbReference type="Proteomes" id="UP001626550">
    <property type="component" value="Unassembled WGS sequence"/>
</dbReference>
<evidence type="ECO:0000313" key="2">
    <source>
        <dbReference type="EMBL" id="KAL3315605.1"/>
    </source>
</evidence>
<dbReference type="GO" id="GO:0051604">
    <property type="term" value="P:protein maturation"/>
    <property type="evidence" value="ECO:0007669"/>
    <property type="project" value="UniProtKB-UniRule"/>
</dbReference>
<dbReference type="Gene3D" id="1.25.10.10">
    <property type="entry name" value="Leucine-rich Repeat Variant"/>
    <property type="match status" value="1"/>
</dbReference>
<keyword evidence="1" id="KW-0206">Cytoskeleton</keyword>
<keyword evidence="3" id="KW-1185">Reference proteome</keyword>
<comment type="caution">
    <text evidence="2">The sequence shown here is derived from an EMBL/GenBank/DDBJ whole genome shotgun (WGS) entry which is preliminary data.</text>
</comment>
<keyword evidence="1" id="KW-0963">Cytoplasm</keyword>
<evidence type="ECO:0000256" key="1">
    <source>
        <dbReference type="RuleBase" id="RU367072"/>
    </source>
</evidence>
<comment type="similarity">
    <text evidence="1">Belongs to the MET18/MMS19 family.</text>
</comment>
<accession>A0ABD2Q7R4</accession>
<dbReference type="GO" id="GO:0006281">
    <property type="term" value="P:DNA repair"/>
    <property type="evidence" value="ECO:0007669"/>
    <property type="project" value="UniProtKB-UniRule"/>
</dbReference>
<dbReference type="GO" id="GO:0097361">
    <property type="term" value="C:cytosolic [4Fe-4S] assembly targeting complex"/>
    <property type="evidence" value="ECO:0007669"/>
    <property type="project" value="UniProtKB-UniRule"/>
</dbReference>
<protein>
    <recommendedName>
        <fullName evidence="1">MMS19 nucleotide excision repair protein</fullName>
    </recommendedName>
</protein>
<comment type="subcellular location">
    <subcellularLocation>
        <location evidence="1">Cytoplasm</location>
        <location evidence="1">Cytoskeleton</location>
        <location evidence="1">Spindle</location>
    </subcellularLocation>
    <subcellularLocation>
        <location evidence="1">Nucleus</location>
    </subcellularLocation>
</comment>
<sequence>MDACAAKRHAKLIESRILVLNKNHTSCDMDLDILCVLNYAFANKLEGETSELINWLTHGTDSTDKRLLLASVLQALIAIPYTSSVQTSEIESRLMKLFTLQEVQTDVDLNKVLGQLLPADKKGFSLETLNPNDFDEFAKFRQSPLMRQKVYVLVVRNCLKHLLATTNNSYLRNEYMQIYLYGVLCTPAHILKNDLLEIIALSGECLTAAEYSVKSKSYSLYLLALLSSGKCKQEVFQAIPETTAEELLRNVMDFMTGASQNHDSEKIRLAGVQCLMELTNMPLYLTIRYKNRVIKCLNALRNDPKRNVRIQVAKAINNWQIRV</sequence>
<dbReference type="SUPFAM" id="SSF48371">
    <property type="entry name" value="ARM repeat"/>
    <property type="match status" value="1"/>
</dbReference>
<evidence type="ECO:0000313" key="3">
    <source>
        <dbReference type="Proteomes" id="UP001626550"/>
    </source>
</evidence>
<dbReference type="InterPro" id="IPR016024">
    <property type="entry name" value="ARM-type_fold"/>
</dbReference>
<dbReference type="GO" id="GO:0016226">
    <property type="term" value="P:iron-sulfur cluster assembly"/>
    <property type="evidence" value="ECO:0007669"/>
    <property type="project" value="UniProtKB-UniRule"/>
</dbReference>
<dbReference type="EMBL" id="JBJKFK010000709">
    <property type="protein sequence ID" value="KAL3315605.1"/>
    <property type="molecule type" value="Genomic_DNA"/>
</dbReference>
<organism evidence="2 3">
    <name type="scientific">Cichlidogyrus casuarinus</name>
    <dbReference type="NCBI Taxonomy" id="1844966"/>
    <lineage>
        <taxon>Eukaryota</taxon>
        <taxon>Metazoa</taxon>
        <taxon>Spiralia</taxon>
        <taxon>Lophotrochozoa</taxon>
        <taxon>Platyhelminthes</taxon>
        <taxon>Monogenea</taxon>
        <taxon>Monopisthocotylea</taxon>
        <taxon>Dactylogyridea</taxon>
        <taxon>Ancyrocephalidae</taxon>
        <taxon>Cichlidogyrus</taxon>
    </lineage>
</organism>
<proteinExistence type="inferred from homology"/>
<keyword evidence="1" id="KW-0234">DNA repair</keyword>
<dbReference type="PANTHER" id="PTHR12891">
    <property type="entry name" value="DNA REPAIR/TRANSCRIPTION PROTEIN MET18/MMS19"/>
    <property type="match status" value="1"/>
</dbReference>
<keyword evidence="1" id="KW-0539">Nucleus</keyword>
<name>A0ABD2Q7R4_9PLAT</name>
<comment type="function">
    <text evidence="1">Key component of the cytosolic iron-sulfur protein assembly (CIA) complex, a multiprotein complex that mediates the incorporation of iron-sulfur cluster into apoproteins specifically involved in DNA metabolism and genomic integrity. In the CIA complex, MMS19 acts as an adapter between early-acting CIA components and a subset of cellular target iron-sulfur proteins.</text>
</comment>
<dbReference type="PANTHER" id="PTHR12891:SF0">
    <property type="entry name" value="MMS19 NUCLEOTIDE EXCISION REPAIR PROTEIN HOMOLOG"/>
    <property type="match status" value="1"/>
</dbReference>
<dbReference type="GO" id="GO:0005634">
    <property type="term" value="C:nucleus"/>
    <property type="evidence" value="ECO:0007669"/>
    <property type="project" value="UniProtKB-SubCell"/>
</dbReference>
<dbReference type="InterPro" id="IPR011989">
    <property type="entry name" value="ARM-like"/>
</dbReference>
<reference evidence="2 3" key="1">
    <citation type="submission" date="2024-11" db="EMBL/GenBank/DDBJ databases">
        <title>Adaptive evolution of stress response genes in parasites aligns with host niche diversity.</title>
        <authorList>
            <person name="Hahn C."/>
            <person name="Resl P."/>
        </authorList>
    </citation>
    <scope>NUCLEOTIDE SEQUENCE [LARGE SCALE GENOMIC DNA]</scope>
    <source>
        <strain evidence="2">EGGRZ-B1_66</strain>
        <tissue evidence="2">Body</tissue>
    </source>
</reference>